<evidence type="ECO:0000313" key="3">
    <source>
        <dbReference type="EMBL" id="GLL03863.1"/>
    </source>
</evidence>
<evidence type="ECO:0000256" key="2">
    <source>
        <dbReference type="SAM" id="Phobius"/>
    </source>
</evidence>
<evidence type="ECO:0000313" key="4">
    <source>
        <dbReference type="Proteomes" id="UP001143480"/>
    </source>
</evidence>
<sequence>MSEGLLHNLFEGDPGIVALVYLVIGLAVFAAAFLPGNAPLYRAVSLIVGGVIAVAAAKFMMFGGTVYVSAFAFLAPLALLLIGVLGTVRHVVTGHRRRGAYAGYRPHPAAREYGGPGGFRPYPPTSYAAMHHGYPAPAGSPFSQYAAPDTWADGRSGAHAAQPTGHIPRQPGPRQVEFADPSAGRARHRAP</sequence>
<evidence type="ECO:0000256" key="1">
    <source>
        <dbReference type="SAM" id="MobiDB-lite"/>
    </source>
</evidence>
<proteinExistence type="predicted"/>
<feature type="transmembrane region" description="Helical" evidence="2">
    <location>
        <begin position="41"/>
        <end position="60"/>
    </location>
</feature>
<accession>A0A9W6KLU3</accession>
<protein>
    <submittedName>
        <fullName evidence="3">Uncharacterized protein</fullName>
    </submittedName>
</protein>
<dbReference type="RefSeq" id="WP_261960183.1">
    <property type="nucleotide sequence ID" value="NZ_BAAAXA010000001.1"/>
</dbReference>
<keyword evidence="2" id="KW-0812">Transmembrane</keyword>
<reference evidence="3" key="2">
    <citation type="submission" date="2023-01" db="EMBL/GenBank/DDBJ databases">
        <authorList>
            <person name="Sun Q."/>
            <person name="Evtushenko L."/>
        </authorList>
    </citation>
    <scope>NUCLEOTIDE SEQUENCE</scope>
    <source>
        <strain evidence="3">VKM Ac-1321</strain>
    </source>
</reference>
<keyword evidence="2" id="KW-1133">Transmembrane helix</keyword>
<keyword evidence="2" id="KW-0472">Membrane</keyword>
<reference evidence="3" key="1">
    <citation type="journal article" date="2014" name="Int. J. Syst. Evol. Microbiol.">
        <title>Complete genome sequence of Corynebacterium casei LMG S-19264T (=DSM 44701T), isolated from a smear-ripened cheese.</title>
        <authorList>
            <consortium name="US DOE Joint Genome Institute (JGI-PGF)"/>
            <person name="Walter F."/>
            <person name="Albersmeier A."/>
            <person name="Kalinowski J."/>
            <person name="Ruckert C."/>
        </authorList>
    </citation>
    <scope>NUCLEOTIDE SEQUENCE</scope>
    <source>
        <strain evidence="3">VKM Ac-1321</strain>
    </source>
</reference>
<comment type="caution">
    <text evidence="3">The sequence shown here is derived from an EMBL/GenBank/DDBJ whole genome shotgun (WGS) entry which is preliminary data.</text>
</comment>
<gene>
    <name evidence="3" type="ORF">GCM10017581_056090</name>
</gene>
<name>A0A9W6KLU3_9ACTN</name>
<organism evidence="3 4">
    <name type="scientific">Dactylosporangium matsuzakiense</name>
    <dbReference type="NCBI Taxonomy" id="53360"/>
    <lineage>
        <taxon>Bacteria</taxon>
        <taxon>Bacillati</taxon>
        <taxon>Actinomycetota</taxon>
        <taxon>Actinomycetes</taxon>
        <taxon>Micromonosporales</taxon>
        <taxon>Micromonosporaceae</taxon>
        <taxon>Dactylosporangium</taxon>
    </lineage>
</organism>
<feature type="transmembrane region" description="Helical" evidence="2">
    <location>
        <begin position="66"/>
        <end position="88"/>
    </location>
</feature>
<dbReference type="EMBL" id="BSFP01000038">
    <property type="protein sequence ID" value="GLL03863.1"/>
    <property type="molecule type" value="Genomic_DNA"/>
</dbReference>
<feature type="region of interest" description="Disordered" evidence="1">
    <location>
        <begin position="145"/>
        <end position="191"/>
    </location>
</feature>
<feature type="transmembrane region" description="Helical" evidence="2">
    <location>
        <begin position="15"/>
        <end position="34"/>
    </location>
</feature>
<dbReference type="AlphaFoldDB" id="A0A9W6KLU3"/>
<keyword evidence="4" id="KW-1185">Reference proteome</keyword>
<dbReference type="Proteomes" id="UP001143480">
    <property type="component" value="Unassembled WGS sequence"/>
</dbReference>